<dbReference type="GO" id="GO:0016592">
    <property type="term" value="C:mediator complex"/>
    <property type="evidence" value="ECO:0007669"/>
    <property type="project" value="InterPro"/>
</dbReference>
<evidence type="ECO:0000256" key="2">
    <source>
        <dbReference type="ARBA" id="ARBA00008048"/>
    </source>
</evidence>
<keyword evidence="3" id="KW-0805">Transcription regulation</keyword>
<protein>
    <submittedName>
        <fullName evidence="6">Uncharacterized protein</fullName>
    </submittedName>
</protein>
<sequence>MYNETHTNKIRIRGRLVRLAMAEVMTVYMGIGVDGNGCVVVETIKAFGPREDTTGQGQSRYAVYQQLSQQLGKIVEGGGGGGLAGMAEIVGGYSDLFVRACRVCGRVVETEGHVPAVVRVWTAEGWAAEHVGCVG</sequence>
<dbReference type="AlphaFoldDB" id="A0A0C3C8M6"/>
<keyword evidence="7" id="KW-1185">Reference proteome</keyword>
<evidence type="ECO:0000256" key="3">
    <source>
        <dbReference type="ARBA" id="ARBA00023015"/>
    </source>
</evidence>
<dbReference type="STRING" id="686832.A0A0C3C8M6"/>
<keyword evidence="5" id="KW-0539">Nucleus</keyword>
<dbReference type="OrthoDB" id="10261040at2759"/>
<dbReference type="Proteomes" id="UP000053424">
    <property type="component" value="Unassembled WGS sequence"/>
</dbReference>
<comment type="subcellular location">
    <subcellularLocation>
        <location evidence="1">Nucleus</location>
    </subcellularLocation>
</comment>
<gene>
    <name evidence="6" type="ORF">M413DRAFT_65907</name>
</gene>
<keyword evidence="4" id="KW-0804">Transcription</keyword>
<name>A0A0C3C8M6_HEBCY</name>
<proteinExistence type="inferred from homology"/>
<evidence type="ECO:0000256" key="4">
    <source>
        <dbReference type="ARBA" id="ARBA00023163"/>
    </source>
</evidence>
<reference evidence="7" key="2">
    <citation type="submission" date="2015-01" db="EMBL/GenBank/DDBJ databases">
        <title>Evolutionary Origins and Diversification of the Mycorrhizal Mutualists.</title>
        <authorList>
            <consortium name="DOE Joint Genome Institute"/>
            <consortium name="Mycorrhizal Genomics Consortium"/>
            <person name="Kohler A."/>
            <person name="Kuo A."/>
            <person name="Nagy L.G."/>
            <person name="Floudas D."/>
            <person name="Copeland A."/>
            <person name="Barry K.W."/>
            <person name="Cichocki N."/>
            <person name="Veneault-Fourrey C."/>
            <person name="LaButti K."/>
            <person name="Lindquist E.A."/>
            <person name="Lipzen A."/>
            <person name="Lundell T."/>
            <person name="Morin E."/>
            <person name="Murat C."/>
            <person name="Riley R."/>
            <person name="Ohm R."/>
            <person name="Sun H."/>
            <person name="Tunlid A."/>
            <person name="Henrissat B."/>
            <person name="Grigoriev I.V."/>
            <person name="Hibbett D.S."/>
            <person name="Martin F."/>
        </authorList>
    </citation>
    <scope>NUCLEOTIDE SEQUENCE [LARGE SCALE GENOMIC DNA]</scope>
    <source>
        <strain evidence="7">h7</strain>
    </source>
</reference>
<dbReference type="Pfam" id="PF11571">
    <property type="entry name" value="Med27"/>
    <property type="match status" value="1"/>
</dbReference>
<evidence type="ECO:0000313" key="6">
    <source>
        <dbReference type="EMBL" id="KIM45170.1"/>
    </source>
</evidence>
<dbReference type="EMBL" id="KN831772">
    <property type="protein sequence ID" value="KIM45170.1"/>
    <property type="molecule type" value="Genomic_DNA"/>
</dbReference>
<evidence type="ECO:0000256" key="1">
    <source>
        <dbReference type="ARBA" id="ARBA00004123"/>
    </source>
</evidence>
<accession>A0A0C3C8M6</accession>
<dbReference type="InterPro" id="IPR021627">
    <property type="entry name" value="Mediator_Med27"/>
</dbReference>
<evidence type="ECO:0000256" key="5">
    <source>
        <dbReference type="ARBA" id="ARBA00023242"/>
    </source>
</evidence>
<evidence type="ECO:0000313" key="7">
    <source>
        <dbReference type="Proteomes" id="UP000053424"/>
    </source>
</evidence>
<organism evidence="6 7">
    <name type="scientific">Hebeloma cylindrosporum</name>
    <dbReference type="NCBI Taxonomy" id="76867"/>
    <lineage>
        <taxon>Eukaryota</taxon>
        <taxon>Fungi</taxon>
        <taxon>Dikarya</taxon>
        <taxon>Basidiomycota</taxon>
        <taxon>Agaricomycotina</taxon>
        <taxon>Agaricomycetes</taxon>
        <taxon>Agaricomycetidae</taxon>
        <taxon>Agaricales</taxon>
        <taxon>Agaricineae</taxon>
        <taxon>Hymenogastraceae</taxon>
        <taxon>Hebeloma</taxon>
    </lineage>
</organism>
<dbReference type="HOGENOM" id="CLU_159036_0_0_1"/>
<reference evidence="6 7" key="1">
    <citation type="submission" date="2014-04" db="EMBL/GenBank/DDBJ databases">
        <authorList>
            <consortium name="DOE Joint Genome Institute"/>
            <person name="Kuo A."/>
            <person name="Gay G."/>
            <person name="Dore J."/>
            <person name="Kohler A."/>
            <person name="Nagy L.G."/>
            <person name="Floudas D."/>
            <person name="Copeland A."/>
            <person name="Barry K.W."/>
            <person name="Cichocki N."/>
            <person name="Veneault-Fourrey C."/>
            <person name="LaButti K."/>
            <person name="Lindquist E.A."/>
            <person name="Lipzen A."/>
            <person name="Lundell T."/>
            <person name="Morin E."/>
            <person name="Murat C."/>
            <person name="Sun H."/>
            <person name="Tunlid A."/>
            <person name="Henrissat B."/>
            <person name="Grigoriev I.V."/>
            <person name="Hibbett D.S."/>
            <person name="Martin F."/>
            <person name="Nordberg H.P."/>
            <person name="Cantor M.N."/>
            <person name="Hua S.X."/>
        </authorList>
    </citation>
    <scope>NUCLEOTIDE SEQUENCE [LARGE SCALE GENOMIC DNA]</scope>
    <source>
        <strain evidence="7">h7</strain>
    </source>
</reference>
<comment type="similarity">
    <text evidence="2">Belongs to the Mediator complex subunit 27 family.</text>
</comment>